<dbReference type="InterPro" id="IPR052160">
    <property type="entry name" value="Gypsy_RT_Integrase-like"/>
</dbReference>
<dbReference type="InterPro" id="IPR012337">
    <property type="entry name" value="RNaseH-like_sf"/>
</dbReference>
<dbReference type="SUPFAM" id="SSF53098">
    <property type="entry name" value="Ribonuclease H-like"/>
    <property type="match status" value="1"/>
</dbReference>
<dbReference type="EMBL" id="QXFX01000697">
    <property type="protein sequence ID" value="KAE9106868.1"/>
    <property type="molecule type" value="Genomic_DNA"/>
</dbReference>
<evidence type="ECO:0000313" key="4">
    <source>
        <dbReference type="Proteomes" id="UP000488956"/>
    </source>
</evidence>
<feature type="compositionally biased region" description="Low complexity" evidence="1">
    <location>
        <begin position="101"/>
        <end position="112"/>
    </location>
</feature>
<sequence length="482" mass="51577">MQAAAVSENDEAGTATTAREQSTRTKRVTWTSDVVGGDEPAEQRAQGDAPTGDAERSRPTSVGLHAGDGDAGDVTLATRASDGVAGRHEVRRGRSKPPPDKTAGPTKTTGAKLTSDERARMPRMEALRGTLAESRDVLHKANDGAVTTSGENGAGGRQGNTPRTKQTAVVPRGESHDMQRRVGPKLGGDGVETSGQDADVRPTKASSESVAQRTGMQILQLTDEDIAAAQRKIRLVQRMLQAGEHKGMTVEATRAGADYYGGWATSSPTAGTLTRGLQRVPRLCMGRALASSPYPCANCASVLVAGATAGSEAMDAWVQECGSRKARPGEIVPPLRSIKGGDVGDRWALDVVGPLPTSDGRSRYVIAALEYVTRYAVAVTVKQHTAENIAELLMKHVVLKFGPFWELQTDGAPELTGKVIEELVVLLQAQQINPVSYRPQMIGLVERFHRPWKGCVATYMHEDAQRDWDVWVDFAVYAYNSG</sequence>
<accession>A0A6G0L3K2</accession>
<reference evidence="3 4" key="1">
    <citation type="submission" date="2018-09" db="EMBL/GenBank/DDBJ databases">
        <title>Genomic investigation of the strawberry pathogen Phytophthora fragariae indicates pathogenicity is determined by transcriptional variation in three key races.</title>
        <authorList>
            <person name="Adams T.M."/>
            <person name="Armitage A.D."/>
            <person name="Sobczyk M.K."/>
            <person name="Bates H.J."/>
            <person name="Dunwell J.M."/>
            <person name="Nellist C.F."/>
            <person name="Harrison R.J."/>
        </authorList>
    </citation>
    <scope>NUCLEOTIDE SEQUENCE [LARGE SCALE GENOMIC DNA]</scope>
    <source>
        <strain evidence="3 4">ONT-3</strain>
    </source>
</reference>
<dbReference type="Proteomes" id="UP000488956">
    <property type="component" value="Unassembled WGS sequence"/>
</dbReference>
<dbReference type="PROSITE" id="PS50994">
    <property type="entry name" value="INTEGRASE"/>
    <property type="match status" value="1"/>
</dbReference>
<name>A0A6G0L3K2_9STRA</name>
<protein>
    <recommendedName>
        <fullName evidence="2">Integrase catalytic domain-containing protein</fullName>
    </recommendedName>
</protein>
<feature type="domain" description="Integrase catalytic" evidence="2">
    <location>
        <begin position="324"/>
        <end position="482"/>
    </location>
</feature>
<comment type="caution">
    <text evidence="3">The sequence shown here is derived from an EMBL/GenBank/DDBJ whole genome shotgun (WGS) entry which is preliminary data.</text>
</comment>
<evidence type="ECO:0000256" key="1">
    <source>
        <dbReference type="SAM" id="MobiDB-lite"/>
    </source>
</evidence>
<dbReference type="PANTHER" id="PTHR47266">
    <property type="entry name" value="ENDONUCLEASE-RELATED"/>
    <property type="match status" value="1"/>
</dbReference>
<dbReference type="InterPro" id="IPR036397">
    <property type="entry name" value="RNaseH_sf"/>
</dbReference>
<feature type="region of interest" description="Disordered" evidence="1">
    <location>
        <begin position="1"/>
        <end position="118"/>
    </location>
</feature>
<dbReference type="GO" id="GO:0003676">
    <property type="term" value="F:nucleic acid binding"/>
    <property type="evidence" value="ECO:0007669"/>
    <property type="project" value="InterPro"/>
</dbReference>
<proteinExistence type="predicted"/>
<dbReference type="Gene3D" id="3.30.420.10">
    <property type="entry name" value="Ribonuclease H-like superfamily/Ribonuclease H"/>
    <property type="match status" value="1"/>
</dbReference>
<gene>
    <name evidence="3" type="ORF">PF010_g12474</name>
</gene>
<organism evidence="3 4">
    <name type="scientific">Phytophthora fragariae</name>
    <dbReference type="NCBI Taxonomy" id="53985"/>
    <lineage>
        <taxon>Eukaryota</taxon>
        <taxon>Sar</taxon>
        <taxon>Stramenopiles</taxon>
        <taxon>Oomycota</taxon>
        <taxon>Peronosporomycetes</taxon>
        <taxon>Peronosporales</taxon>
        <taxon>Peronosporaceae</taxon>
        <taxon>Phytophthora</taxon>
    </lineage>
</organism>
<dbReference type="AlphaFoldDB" id="A0A6G0L3K2"/>
<dbReference type="GO" id="GO:0015074">
    <property type="term" value="P:DNA integration"/>
    <property type="evidence" value="ECO:0007669"/>
    <property type="project" value="InterPro"/>
</dbReference>
<evidence type="ECO:0000259" key="2">
    <source>
        <dbReference type="PROSITE" id="PS50994"/>
    </source>
</evidence>
<dbReference type="InterPro" id="IPR001584">
    <property type="entry name" value="Integrase_cat-core"/>
</dbReference>
<feature type="region of interest" description="Disordered" evidence="1">
    <location>
        <begin position="142"/>
        <end position="211"/>
    </location>
</feature>
<evidence type="ECO:0000313" key="3">
    <source>
        <dbReference type="EMBL" id="KAE9106868.1"/>
    </source>
</evidence>